<feature type="region of interest" description="Disordered" evidence="1">
    <location>
        <begin position="1"/>
        <end position="22"/>
    </location>
</feature>
<dbReference type="InterPro" id="IPR000873">
    <property type="entry name" value="AMP-dep_synth/lig_dom"/>
</dbReference>
<feature type="domain" description="AMP-binding enzyme C-terminal" evidence="3">
    <location>
        <begin position="439"/>
        <end position="513"/>
    </location>
</feature>
<feature type="compositionally biased region" description="Basic and acidic residues" evidence="1">
    <location>
        <begin position="1"/>
        <end position="10"/>
    </location>
</feature>
<comment type="caution">
    <text evidence="4">The sequence shown here is derived from an EMBL/GenBank/DDBJ whole genome shotgun (WGS) entry which is preliminary data.</text>
</comment>
<dbReference type="NCBIfam" id="TIGR01733">
    <property type="entry name" value="AA-adenyl-dom"/>
    <property type="match status" value="1"/>
</dbReference>
<accession>A0ABW1GI68</accession>
<evidence type="ECO:0000259" key="3">
    <source>
        <dbReference type="Pfam" id="PF13193"/>
    </source>
</evidence>
<keyword evidence="5" id="KW-1185">Reference proteome</keyword>
<dbReference type="Gene3D" id="3.30.300.30">
    <property type="match status" value="1"/>
</dbReference>
<evidence type="ECO:0000313" key="4">
    <source>
        <dbReference type="EMBL" id="MFC5914525.1"/>
    </source>
</evidence>
<dbReference type="InterPro" id="IPR020845">
    <property type="entry name" value="AMP-binding_CS"/>
</dbReference>
<proteinExistence type="predicted"/>
<evidence type="ECO:0000313" key="5">
    <source>
        <dbReference type="Proteomes" id="UP001596200"/>
    </source>
</evidence>
<dbReference type="InterPro" id="IPR042099">
    <property type="entry name" value="ANL_N_sf"/>
</dbReference>
<dbReference type="RefSeq" id="WP_344511520.1">
    <property type="nucleotide sequence ID" value="NZ_BAAATU010000020.1"/>
</dbReference>
<dbReference type="InterPro" id="IPR045851">
    <property type="entry name" value="AMP-bd_C_sf"/>
</dbReference>
<dbReference type="PANTHER" id="PTHR45527:SF1">
    <property type="entry name" value="FATTY ACID SYNTHASE"/>
    <property type="match status" value="1"/>
</dbReference>
<dbReference type="Proteomes" id="UP001596200">
    <property type="component" value="Unassembled WGS sequence"/>
</dbReference>
<dbReference type="PROSITE" id="PS00455">
    <property type="entry name" value="AMP_BINDING"/>
    <property type="match status" value="1"/>
</dbReference>
<sequence>MNTRTPDEPGRLPGPDRPSGAADRIDTRFAAVAARHAARTAVSDAEGEVSYLELDWLADAVAQRLEGRTGPGRLVALRAARTRHAPGAVLGILRSGAAYLPIDPGYPAARQEYLLEDSRAELVLSDSGLLADEVPIAKAGPFVLATRTVSGAGEAPGGQRVPDDTAYVIHTSGSTGAPKGCVVGHGQVLALLDAAVPLLGTGPDDVWTLFHSLSFDFSVWELWGPLLYGGHAVVVDRGTATEPLEFARLLADRGITVLNQVPSAFGNLTAEAVAEKVRLPALRRVVFGGEALVPADVRRWWAAAIAPDAELINMYGITETTVHVTYCPLTPAVLEGAVPGRTPIGRPLPHLSVSLRDGEGRPVPAGEHGEMWVGGSGVGNGYMGRPELTAQRFTDPGDGSGRHYRSGDWAVADEDGLLYYAGRQDGQVKLRGFRIELGEIESALRAVPGVSGAACLVTENHHGDQSLTAYVVAEREGLPASTVRGALAARLPAHMMPQRIRYLDRLPVTHNGKLDRAALAA</sequence>
<reference evidence="5" key="1">
    <citation type="journal article" date="2019" name="Int. J. Syst. Evol. Microbiol.">
        <title>The Global Catalogue of Microorganisms (GCM) 10K type strain sequencing project: providing services to taxonomists for standard genome sequencing and annotation.</title>
        <authorList>
            <consortium name="The Broad Institute Genomics Platform"/>
            <consortium name="The Broad Institute Genome Sequencing Center for Infectious Disease"/>
            <person name="Wu L."/>
            <person name="Ma J."/>
        </authorList>
    </citation>
    <scope>NUCLEOTIDE SEQUENCE [LARGE SCALE GENOMIC DNA]</scope>
    <source>
        <strain evidence="5">JCM 4147</strain>
    </source>
</reference>
<organism evidence="4 5">
    <name type="scientific">Streptomyces pulveraceus</name>
    <dbReference type="NCBI Taxonomy" id="68258"/>
    <lineage>
        <taxon>Bacteria</taxon>
        <taxon>Bacillati</taxon>
        <taxon>Actinomycetota</taxon>
        <taxon>Actinomycetes</taxon>
        <taxon>Kitasatosporales</taxon>
        <taxon>Streptomycetaceae</taxon>
        <taxon>Streptomyces</taxon>
    </lineage>
</organism>
<evidence type="ECO:0000259" key="2">
    <source>
        <dbReference type="Pfam" id="PF00501"/>
    </source>
</evidence>
<dbReference type="Pfam" id="PF00501">
    <property type="entry name" value="AMP-binding"/>
    <property type="match status" value="1"/>
</dbReference>
<dbReference type="Pfam" id="PF13193">
    <property type="entry name" value="AMP-binding_C"/>
    <property type="match status" value="1"/>
</dbReference>
<dbReference type="Gene3D" id="3.40.50.12780">
    <property type="entry name" value="N-terminal domain of ligase-like"/>
    <property type="match status" value="1"/>
</dbReference>
<dbReference type="InterPro" id="IPR025110">
    <property type="entry name" value="AMP-bd_C"/>
</dbReference>
<dbReference type="InterPro" id="IPR010071">
    <property type="entry name" value="AA_adenyl_dom"/>
</dbReference>
<dbReference type="EMBL" id="JBHSPU010000014">
    <property type="protein sequence ID" value="MFC5914525.1"/>
    <property type="molecule type" value="Genomic_DNA"/>
</dbReference>
<dbReference type="SUPFAM" id="SSF56801">
    <property type="entry name" value="Acetyl-CoA synthetase-like"/>
    <property type="match status" value="1"/>
</dbReference>
<gene>
    <name evidence="4" type="ORF">ACFP1B_13940</name>
</gene>
<feature type="domain" description="AMP-dependent synthetase/ligase" evidence="2">
    <location>
        <begin position="30"/>
        <end position="382"/>
    </location>
</feature>
<evidence type="ECO:0000256" key="1">
    <source>
        <dbReference type="SAM" id="MobiDB-lite"/>
    </source>
</evidence>
<protein>
    <submittedName>
        <fullName evidence="4">Amino acid adenylation domain-containing protein</fullName>
    </submittedName>
</protein>
<name>A0ABW1GI68_9ACTN</name>
<dbReference type="PANTHER" id="PTHR45527">
    <property type="entry name" value="NONRIBOSOMAL PEPTIDE SYNTHETASE"/>
    <property type="match status" value="1"/>
</dbReference>